<name>A0A143PKI2_LUTPR</name>
<evidence type="ECO:0000256" key="2">
    <source>
        <dbReference type="ARBA" id="ARBA00022525"/>
    </source>
</evidence>
<reference evidence="7 8" key="1">
    <citation type="journal article" date="2016" name="Genome Announc.">
        <title>First Complete Genome Sequence of a Subdivision 6 Acidobacterium Strain.</title>
        <authorList>
            <person name="Huang S."/>
            <person name="Vieira S."/>
            <person name="Bunk B."/>
            <person name="Riedel T."/>
            <person name="Sproer C."/>
            <person name="Overmann J."/>
        </authorList>
    </citation>
    <scope>NUCLEOTIDE SEQUENCE [LARGE SCALE GENOMIC DNA]</scope>
    <source>
        <strain evidence="8">DSM 100886 HEG_-6_39</strain>
    </source>
</reference>
<dbReference type="OrthoDB" id="122274at2"/>
<reference evidence="8" key="2">
    <citation type="submission" date="2016-04" db="EMBL/GenBank/DDBJ databases">
        <title>First Complete Genome Sequence of a Subdivision 6 Acidobacterium.</title>
        <authorList>
            <person name="Huang S."/>
            <person name="Vieira S."/>
            <person name="Bunk B."/>
            <person name="Riedel T."/>
            <person name="Sproeer C."/>
            <person name="Overmann J."/>
        </authorList>
    </citation>
    <scope>NUCLEOTIDE SEQUENCE [LARGE SCALE GENOMIC DNA]</scope>
    <source>
        <strain evidence="8">DSM 100886 HEG_-6_39</strain>
    </source>
</reference>
<keyword evidence="8" id="KW-1185">Reference proteome</keyword>
<evidence type="ECO:0000256" key="4">
    <source>
        <dbReference type="SAM" id="Phobius"/>
    </source>
</evidence>
<dbReference type="Proteomes" id="UP000076079">
    <property type="component" value="Chromosome"/>
</dbReference>
<evidence type="ECO:0000313" key="8">
    <source>
        <dbReference type="Proteomes" id="UP000076079"/>
    </source>
</evidence>
<dbReference type="NCBIfam" id="TIGR01167">
    <property type="entry name" value="LPXTG_anchor"/>
    <property type="match status" value="1"/>
</dbReference>
<keyword evidence="2" id="KW-0964">Secreted</keyword>
<feature type="chain" id="PRO_5007511600" description="Gram-positive cocci surface proteins LPxTG domain-containing protein" evidence="5">
    <location>
        <begin position="25"/>
        <end position="271"/>
    </location>
</feature>
<evidence type="ECO:0000259" key="6">
    <source>
        <dbReference type="Pfam" id="PF00746"/>
    </source>
</evidence>
<feature type="transmembrane region" description="Helical" evidence="4">
    <location>
        <begin position="245"/>
        <end position="264"/>
    </location>
</feature>
<dbReference type="InterPro" id="IPR019931">
    <property type="entry name" value="LPXTG_anchor"/>
</dbReference>
<keyword evidence="4" id="KW-0812">Transmembrane</keyword>
<keyword evidence="5" id="KW-0732">Signal</keyword>
<dbReference type="STRING" id="1855912.LuPra_02286"/>
<evidence type="ECO:0000256" key="1">
    <source>
        <dbReference type="ARBA" id="ARBA00022512"/>
    </source>
</evidence>
<proteinExistence type="predicted"/>
<dbReference type="KEGG" id="abac:LuPra_02286"/>
<keyword evidence="3" id="KW-0572">Peptidoglycan-anchor</keyword>
<dbReference type="Pfam" id="PF00746">
    <property type="entry name" value="Gram_pos_anchor"/>
    <property type="match status" value="1"/>
</dbReference>
<dbReference type="RefSeq" id="WP_110170856.1">
    <property type="nucleotide sequence ID" value="NZ_CP015136.1"/>
</dbReference>
<keyword evidence="4" id="KW-0472">Membrane</keyword>
<feature type="domain" description="Gram-positive cocci surface proteins LPxTG" evidence="6">
    <location>
        <begin position="234"/>
        <end position="268"/>
    </location>
</feature>
<evidence type="ECO:0000256" key="3">
    <source>
        <dbReference type="ARBA" id="ARBA00023088"/>
    </source>
</evidence>
<evidence type="ECO:0000313" key="7">
    <source>
        <dbReference type="EMBL" id="AMY09075.1"/>
    </source>
</evidence>
<gene>
    <name evidence="7" type="ORF">LuPra_02286</name>
</gene>
<protein>
    <recommendedName>
        <fullName evidence="6">Gram-positive cocci surface proteins LPxTG domain-containing protein</fullName>
    </recommendedName>
</protein>
<keyword evidence="4" id="KW-1133">Transmembrane helix</keyword>
<dbReference type="AlphaFoldDB" id="A0A143PKI2"/>
<evidence type="ECO:0000256" key="5">
    <source>
        <dbReference type="SAM" id="SignalP"/>
    </source>
</evidence>
<accession>A0A143PKI2</accession>
<dbReference type="EMBL" id="CP015136">
    <property type="protein sequence ID" value="AMY09075.1"/>
    <property type="molecule type" value="Genomic_DNA"/>
</dbReference>
<organism evidence="7 8">
    <name type="scientific">Luteitalea pratensis</name>
    <dbReference type="NCBI Taxonomy" id="1855912"/>
    <lineage>
        <taxon>Bacteria</taxon>
        <taxon>Pseudomonadati</taxon>
        <taxon>Acidobacteriota</taxon>
        <taxon>Vicinamibacteria</taxon>
        <taxon>Vicinamibacterales</taxon>
        <taxon>Vicinamibacteraceae</taxon>
        <taxon>Luteitalea</taxon>
    </lineage>
</organism>
<feature type="signal peptide" evidence="5">
    <location>
        <begin position="1"/>
        <end position="24"/>
    </location>
</feature>
<sequence length="271" mass="27560" precursor="true">MTRAMTRVMFGGALLSLVSAVAVAQPTSTSQTSTKGAATARTQTLSGTVIQVDGNTVAVKMASGEVRMFTPPPDRRFIVDGKELRVDQLAVGTRLKATVTETSTPVTDRTVQSLEGRVWYAAGPTVILTLPNGQNRQYTVAADSPVKFTDGDNKPITVFDLRKDMLVKAVKITEAQRVELASNVAVTGTAPTAAGAASAPKSGASAAAPAAAAPAAAPAAAAPAGASAGASAAPAKTLPKTATQLPLLGLTGIASLLTGLSLTVRRRRANR</sequence>
<keyword evidence="1" id="KW-0134">Cell wall</keyword>